<sequence>MNLSWHLEAGDTIRGLDPSSAVSLSALIGSANTQSAAPDTLPPLPKTQPSPCRPLGHVLPNDN</sequence>
<keyword evidence="3" id="KW-1185">Reference proteome</keyword>
<dbReference type="Ensembl" id="ENSPNAT00000079825.1">
    <property type="protein sequence ID" value="ENSPNAP00000076535.1"/>
    <property type="gene ID" value="ENSPNAG00000035058.1"/>
</dbReference>
<protein>
    <submittedName>
        <fullName evidence="2">Uncharacterized protein</fullName>
    </submittedName>
</protein>
<evidence type="ECO:0000256" key="1">
    <source>
        <dbReference type="SAM" id="MobiDB-lite"/>
    </source>
</evidence>
<reference evidence="2" key="3">
    <citation type="submission" date="2025-09" db="UniProtKB">
        <authorList>
            <consortium name="Ensembl"/>
        </authorList>
    </citation>
    <scope>IDENTIFICATION</scope>
</reference>
<reference evidence="2" key="2">
    <citation type="submission" date="2025-08" db="UniProtKB">
        <authorList>
            <consortium name="Ensembl"/>
        </authorList>
    </citation>
    <scope>IDENTIFICATION</scope>
</reference>
<organism evidence="2 3">
    <name type="scientific">Pygocentrus nattereri</name>
    <name type="common">Red-bellied piranha</name>
    <dbReference type="NCBI Taxonomy" id="42514"/>
    <lineage>
        <taxon>Eukaryota</taxon>
        <taxon>Metazoa</taxon>
        <taxon>Chordata</taxon>
        <taxon>Craniata</taxon>
        <taxon>Vertebrata</taxon>
        <taxon>Euteleostomi</taxon>
        <taxon>Actinopterygii</taxon>
        <taxon>Neopterygii</taxon>
        <taxon>Teleostei</taxon>
        <taxon>Ostariophysi</taxon>
        <taxon>Characiformes</taxon>
        <taxon>Characoidei</taxon>
        <taxon>Pygocentrus</taxon>
    </lineage>
</organism>
<feature type="compositionally biased region" description="Pro residues" evidence="1">
    <location>
        <begin position="40"/>
        <end position="52"/>
    </location>
</feature>
<dbReference type="Proteomes" id="UP001501920">
    <property type="component" value="Chromosome 25"/>
</dbReference>
<evidence type="ECO:0000313" key="3">
    <source>
        <dbReference type="Proteomes" id="UP001501920"/>
    </source>
</evidence>
<name>A0AAR2LJ11_PYGNA</name>
<feature type="region of interest" description="Disordered" evidence="1">
    <location>
        <begin position="32"/>
        <end position="63"/>
    </location>
</feature>
<proteinExistence type="predicted"/>
<reference evidence="2 3" key="1">
    <citation type="submission" date="2020-10" db="EMBL/GenBank/DDBJ databases">
        <title>Pygocentrus nattereri (red-bellied piranha) genome, fPygNat1, primary haplotype.</title>
        <authorList>
            <person name="Myers G."/>
            <person name="Meyer A."/>
            <person name="Karagic N."/>
            <person name="Pippel M."/>
            <person name="Winkler S."/>
            <person name="Tracey A."/>
            <person name="Wood J."/>
            <person name="Formenti G."/>
            <person name="Howe K."/>
            <person name="Fedrigo O."/>
            <person name="Jarvis E.D."/>
        </authorList>
    </citation>
    <scope>NUCLEOTIDE SEQUENCE [LARGE SCALE GENOMIC DNA]</scope>
</reference>
<dbReference type="AlphaFoldDB" id="A0AAR2LJ11"/>
<evidence type="ECO:0000313" key="2">
    <source>
        <dbReference type="Ensembl" id="ENSPNAP00000076535.1"/>
    </source>
</evidence>
<accession>A0AAR2LJ11</accession>